<protein>
    <submittedName>
        <fullName evidence="1">Uncharacterized protein</fullName>
    </submittedName>
</protein>
<evidence type="ECO:0000313" key="1">
    <source>
        <dbReference type="EMBL" id="EHI57205.1"/>
    </source>
</evidence>
<organism evidence="1 2">
    <name type="scientific">Hungatella hathewayi WAL-18680</name>
    <dbReference type="NCBI Taxonomy" id="742737"/>
    <lineage>
        <taxon>Bacteria</taxon>
        <taxon>Bacillati</taxon>
        <taxon>Bacillota</taxon>
        <taxon>Clostridia</taxon>
        <taxon>Lachnospirales</taxon>
        <taxon>Lachnospiraceae</taxon>
        <taxon>Hungatella</taxon>
    </lineage>
</organism>
<proteinExistence type="predicted"/>
<dbReference type="EMBL" id="ADLN01000123">
    <property type="protein sequence ID" value="EHI57205.1"/>
    <property type="molecule type" value="Genomic_DNA"/>
</dbReference>
<gene>
    <name evidence="1" type="ORF">HMPREF9473_04842</name>
</gene>
<feature type="non-terminal residue" evidence="1">
    <location>
        <position position="1"/>
    </location>
</feature>
<dbReference type="PATRIC" id="fig|742737.3.peg.4831"/>
<name>G5IMW4_9FIRM</name>
<reference evidence="1 2" key="1">
    <citation type="submission" date="2011-08" db="EMBL/GenBank/DDBJ databases">
        <title>The Genome Sequence of Clostridium hathewayi WAL-18680.</title>
        <authorList>
            <consortium name="The Broad Institute Genome Sequencing Platform"/>
            <person name="Earl A."/>
            <person name="Ward D."/>
            <person name="Feldgarden M."/>
            <person name="Gevers D."/>
            <person name="Finegold S.M."/>
            <person name="Summanen P.H."/>
            <person name="Molitoris D.R."/>
            <person name="Song M."/>
            <person name="Daigneault M."/>
            <person name="Allen-Vercoe E."/>
            <person name="Young S.K."/>
            <person name="Zeng Q."/>
            <person name="Gargeya S."/>
            <person name="Fitzgerald M."/>
            <person name="Haas B."/>
            <person name="Abouelleil A."/>
            <person name="Alvarado L."/>
            <person name="Arachchi H.M."/>
            <person name="Berlin A."/>
            <person name="Brown A."/>
            <person name="Chapman S.B."/>
            <person name="Chen Z."/>
            <person name="Dunbar C."/>
            <person name="Freedman E."/>
            <person name="Gearin G."/>
            <person name="Gellesch M."/>
            <person name="Goldberg J."/>
            <person name="Griggs A."/>
            <person name="Gujja S."/>
            <person name="Heiman D."/>
            <person name="Howarth C."/>
            <person name="Larson L."/>
            <person name="Lui A."/>
            <person name="MacDonald P.J.P."/>
            <person name="Montmayeur A."/>
            <person name="Murphy C."/>
            <person name="Neiman D."/>
            <person name="Pearson M."/>
            <person name="Priest M."/>
            <person name="Roberts A."/>
            <person name="Saif S."/>
            <person name="Shea T."/>
            <person name="Shenoy N."/>
            <person name="Sisk P."/>
            <person name="Stolte C."/>
            <person name="Sykes S."/>
            <person name="Wortman J."/>
            <person name="Nusbaum C."/>
            <person name="Birren B."/>
        </authorList>
    </citation>
    <scope>NUCLEOTIDE SEQUENCE [LARGE SCALE GENOMIC DNA]</scope>
    <source>
        <strain evidence="1 2">WAL-18680</strain>
    </source>
</reference>
<accession>G5IMW4</accession>
<keyword evidence="2" id="KW-1185">Reference proteome</keyword>
<comment type="caution">
    <text evidence="1">The sequence shown here is derived from an EMBL/GenBank/DDBJ whole genome shotgun (WGS) entry which is preliminary data.</text>
</comment>
<evidence type="ECO:0000313" key="2">
    <source>
        <dbReference type="Proteomes" id="UP000005384"/>
    </source>
</evidence>
<sequence length="45" mass="5297">KKAIMLGIAQSFSTNLFIDTRYQVLFMKREMFAILLSLKNMKKVK</sequence>
<dbReference type="AlphaFoldDB" id="G5IMW4"/>
<dbReference type="Proteomes" id="UP000005384">
    <property type="component" value="Unassembled WGS sequence"/>
</dbReference>
<dbReference type="HOGENOM" id="CLU_3193014_0_0_9"/>